<keyword evidence="4" id="KW-0408">Iron</keyword>
<dbReference type="PANTHER" id="PTHR43409:SF9">
    <property type="entry name" value="BLR2995 PROTEIN"/>
    <property type="match status" value="1"/>
</dbReference>
<feature type="non-terminal residue" evidence="7">
    <location>
        <position position="183"/>
    </location>
</feature>
<reference evidence="7" key="2">
    <citation type="journal article" date="2014" name="ISME J.">
        <title>Microbial stratification in low pH oxic and suboxic macroscopic growths along an acid mine drainage.</title>
        <authorList>
            <person name="Mendez-Garcia C."/>
            <person name="Mesa V."/>
            <person name="Sprenger R.R."/>
            <person name="Richter M."/>
            <person name="Diez M.S."/>
            <person name="Solano J."/>
            <person name="Bargiela R."/>
            <person name="Golyshina O.V."/>
            <person name="Manteca A."/>
            <person name="Ramos J.L."/>
            <person name="Gallego J.R."/>
            <person name="Llorente I."/>
            <person name="Martins Dos Santos V.A."/>
            <person name="Jensen O.N."/>
            <person name="Pelaez A.I."/>
            <person name="Sanchez J."/>
            <person name="Ferrer M."/>
        </authorList>
    </citation>
    <scope>NUCLEOTIDE SEQUENCE</scope>
</reference>
<evidence type="ECO:0000256" key="5">
    <source>
        <dbReference type="ARBA" id="ARBA00023014"/>
    </source>
</evidence>
<evidence type="ECO:0000313" key="7">
    <source>
        <dbReference type="EMBL" id="EQD72898.1"/>
    </source>
</evidence>
<comment type="cofactor">
    <cofactor evidence="1">
        <name>[4Fe-4S] cluster</name>
        <dbReference type="ChEBI" id="CHEBI:49883"/>
    </cofactor>
</comment>
<dbReference type="PANTHER" id="PTHR43409">
    <property type="entry name" value="ANAEROBIC MAGNESIUM-PROTOPORPHYRIN IX MONOMETHYL ESTER CYCLASE-RELATED"/>
    <property type="match status" value="1"/>
</dbReference>
<name>T1BW89_9ZZZZ</name>
<evidence type="ECO:0000256" key="2">
    <source>
        <dbReference type="ARBA" id="ARBA00022691"/>
    </source>
</evidence>
<dbReference type="AlphaFoldDB" id="T1BW89"/>
<evidence type="ECO:0000256" key="4">
    <source>
        <dbReference type="ARBA" id="ARBA00023004"/>
    </source>
</evidence>
<evidence type="ECO:0000259" key="6">
    <source>
        <dbReference type="Pfam" id="PF02310"/>
    </source>
</evidence>
<proteinExistence type="predicted"/>
<dbReference type="GO" id="GO:0031419">
    <property type="term" value="F:cobalamin binding"/>
    <property type="evidence" value="ECO:0007669"/>
    <property type="project" value="InterPro"/>
</dbReference>
<dbReference type="InterPro" id="IPR051198">
    <property type="entry name" value="BchE-like"/>
</dbReference>
<dbReference type="GO" id="GO:0005829">
    <property type="term" value="C:cytosol"/>
    <property type="evidence" value="ECO:0007669"/>
    <property type="project" value="TreeGrafter"/>
</dbReference>
<protein>
    <submittedName>
        <fullName evidence="7">Radical SAM domain-containing protein</fullName>
    </submittedName>
</protein>
<sequence length="183" mass="20506">MALRRRILCIFPRYTPSFGTFEHAYALRGNTRAFMPPQGLLVIAAAAPSDWEVRFLDENIAPAQESDFAWAEAVFVSGMHVQRAAIEDINRRAHRMGKTTVLGGPSVSACPEQYPDFDYVHIGEIGDATDQLFQLLEACPARPRRQIRLTTAERRPLDDFPVPAYALAHLHKYFIGSVQFSSG</sequence>
<evidence type="ECO:0000256" key="1">
    <source>
        <dbReference type="ARBA" id="ARBA00001966"/>
    </source>
</evidence>
<dbReference type="Gene3D" id="3.40.50.280">
    <property type="entry name" value="Cobalamin-binding domain"/>
    <property type="match status" value="1"/>
</dbReference>
<gene>
    <name evidence="7" type="ORF">B1A_05219</name>
</gene>
<keyword evidence="2" id="KW-0949">S-adenosyl-L-methionine</keyword>
<evidence type="ECO:0000256" key="3">
    <source>
        <dbReference type="ARBA" id="ARBA00022723"/>
    </source>
</evidence>
<dbReference type="GO" id="GO:0046872">
    <property type="term" value="F:metal ion binding"/>
    <property type="evidence" value="ECO:0007669"/>
    <property type="project" value="UniProtKB-KW"/>
</dbReference>
<keyword evidence="3" id="KW-0479">Metal-binding</keyword>
<feature type="domain" description="B12-binding" evidence="6">
    <location>
        <begin position="29"/>
        <end position="131"/>
    </location>
</feature>
<comment type="caution">
    <text evidence="7">The sequence shown here is derived from an EMBL/GenBank/DDBJ whole genome shotgun (WGS) entry which is preliminary data.</text>
</comment>
<dbReference type="GO" id="GO:0051536">
    <property type="term" value="F:iron-sulfur cluster binding"/>
    <property type="evidence" value="ECO:0007669"/>
    <property type="project" value="UniProtKB-KW"/>
</dbReference>
<dbReference type="Pfam" id="PF02310">
    <property type="entry name" value="B12-binding"/>
    <property type="match status" value="1"/>
</dbReference>
<reference evidence="7" key="1">
    <citation type="submission" date="2013-08" db="EMBL/GenBank/DDBJ databases">
        <authorList>
            <person name="Mendez C."/>
            <person name="Richter M."/>
            <person name="Ferrer M."/>
            <person name="Sanchez J."/>
        </authorList>
    </citation>
    <scope>NUCLEOTIDE SEQUENCE</scope>
</reference>
<keyword evidence="5" id="KW-0411">Iron-sulfur</keyword>
<dbReference type="EMBL" id="AUZX01003802">
    <property type="protein sequence ID" value="EQD72898.1"/>
    <property type="molecule type" value="Genomic_DNA"/>
</dbReference>
<accession>T1BW89</accession>
<dbReference type="InterPro" id="IPR006158">
    <property type="entry name" value="Cobalamin-bd"/>
</dbReference>
<organism evidence="7">
    <name type="scientific">mine drainage metagenome</name>
    <dbReference type="NCBI Taxonomy" id="410659"/>
    <lineage>
        <taxon>unclassified sequences</taxon>
        <taxon>metagenomes</taxon>
        <taxon>ecological metagenomes</taxon>
    </lineage>
</organism>